<organism evidence="2 3">
    <name type="scientific">Sphingobacterium humi</name>
    <dbReference type="NCBI Taxonomy" id="1796905"/>
    <lineage>
        <taxon>Bacteria</taxon>
        <taxon>Pseudomonadati</taxon>
        <taxon>Bacteroidota</taxon>
        <taxon>Sphingobacteriia</taxon>
        <taxon>Sphingobacteriales</taxon>
        <taxon>Sphingobacteriaceae</taxon>
        <taxon>Sphingobacterium</taxon>
    </lineage>
</organism>
<dbReference type="Proteomes" id="UP000435036">
    <property type="component" value="Unassembled WGS sequence"/>
</dbReference>
<dbReference type="RefSeq" id="WP_160370402.1">
    <property type="nucleotide sequence ID" value="NZ_WSQA01000015.1"/>
</dbReference>
<reference evidence="2 3" key="1">
    <citation type="submission" date="2019-12" db="EMBL/GenBank/DDBJ databases">
        <authorList>
            <person name="Dong K."/>
        </authorList>
    </citation>
    <scope>NUCLEOTIDE SEQUENCE [LARGE SCALE GENOMIC DNA]</scope>
    <source>
        <strain evidence="2 3">JCM 31225</strain>
    </source>
</reference>
<keyword evidence="3" id="KW-1185">Reference proteome</keyword>
<evidence type="ECO:0000313" key="2">
    <source>
        <dbReference type="EMBL" id="MVZ63682.1"/>
    </source>
</evidence>
<comment type="caution">
    <text evidence="2">The sequence shown here is derived from an EMBL/GenBank/DDBJ whole genome shotgun (WGS) entry which is preliminary data.</text>
</comment>
<sequence length="61" mass="7098">MSYQRIQLLLISLFCLLTAIYFLLGNEIIHKVIGLLALAILIGLNGYYYLNSTSWLHKRRK</sequence>
<proteinExistence type="predicted"/>
<evidence type="ECO:0000256" key="1">
    <source>
        <dbReference type="SAM" id="Phobius"/>
    </source>
</evidence>
<keyword evidence="1" id="KW-0472">Membrane</keyword>
<keyword evidence="1" id="KW-1133">Transmembrane helix</keyword>
<keyword evidence="1" id="KW-0812">Transmembrane</keyword>
<dbReference type="AlphaFoldDB" id="A0A6N8L7G7"/>
<evidence type="ECO:0000313" key="3">
    <source>
        <dbReference type="Proteomes" id="UP000435036"/>
    </source>
</evidence>
<dbReference type="EMBL" id="WSQA01000015">
    <property type="protein sequence ID" value="MVZ63682.1"/>
    <property type="molecule type" value="Genomic_DNA"/>
</dbReference>
<accession>A0A6N8L7G7</accession>
<feature type="transmembrane region" description="Helical" evidence="1">
    <location>
        <begin position="32"/>
        <end position="50"/>
    </location>
</feature>
<name>A0A6N8L7G7_9SPHI</name>
<gene>
    <name evidence="2" type="ORF">GQF63_16765</name>
</gene>
<protein>
    <submittedName>
        <fullName evidence="2">Uncharacterized protein</fullName>
    </submittedName>
</protein>
<feature type="transmembrane region" description="Helical" evidence="1">
    <location>
        <begin position="6"/>
        <end position="25"/>
    </location>
</feature>